<dbReference type="PANTHER" id="PTHR45673">
    <property type="entry name" value="SERINE/THREONINE-PROTEIN PHOSPHATASE 2B CATALYTIC SUBUNIT 1-RELATED"/>
    <property type="match status" value="1"/>
</dbReference>
<comment type="caution">
    <text evidence="2">The sequence shown here is derived from an EMBL/GenBank/DDBJ whole genome shotgun (WGS) entry which is preliminary data.</text>
</comment>
<evidence type="ECO:0000313" key="2">
    <source>
        <dbReference type="EMBL" id="PPQ88943.1"/>
    </source>
</evidence>
<evidence type="ECO:0000259" key="1">
    <source>
        <dbReference type="SMART" id="SM00156"/>
    </source>
</evidence>
<dbReference type="InterPro" id="IPR004843">
    <property type="entry name" value="Calcineurin-like_PHP"/>
</dbReference>
<dbReference type="Gene3D" id="3.60.21.10">
    <property type="match status" value="1"/>
</dbReference>
<dbReference type="GO" id="GO:0033192">
    <property type="term" value="F:calmodulin-dependent protein phosphatase activity"/>
    <property type="evidence" value="ECO:0007669"/>
    <property type="project" value="InterPro"/>
</dbReference>
<protein>
    <recommendedName>
        <fullName evidence="1">Serine/threonine specific protein phosphatases domain-containing protein</fullName>
    </recommendedName>
</protein>
<dbReference type="InterPro" id="IPR043360">
    <property type="entry name" value="PP2B"/>
</dbReference>
<dbReference type="OrthoDB" id="5593063at2759"/>
<proteinExistence type="predicted"/>
<dbReference type="PRINTS" id="PR00114">
    <property type="entry name" value="STPHPHTASE"/>
</dbReference>
<sequence>MRSGYCDEVAEEEGPPPSLTPEYLRGHFLQGLLTDGQALHTINTATDIFSREPDLVHIESPVTICGDICGKYARLVYMIPLGTSLNLIARNYATGGAQGIEVSPCVPLCRALPSNPCQCLLYLYALKIHNPGRIVLLRGCYESRHSSESFTFKREYTVYEAFLRSFCTLPISALVDKKLFYVHGGISPGLNTLKDIDQARSFASYINRFVEIGSYRLLCDLLCSDPFSDFDKETEPTTNSLDLASRETFIYRNMRSGKLSGSYTYEGVCQFLDLNDLLVVINGHGARTSDGYRMYRRTKKNNLSVITISSVSNYRNTPRIPGVFLIFSKEMLIRQFVSYPAANSARRIIDTRRGVIGRFMLLLKMIRCAYYLFAPCAHSD</sequence>
<dbReference type="GO" id="GO:0097720">
    <property type="term" value="P:calcineurin-mediated signaling"/>
    <property type="evidence" value="ECO:0007669"/>
    <property type="project" value="InterPro"/>
</dbReference>
<dbReference type="SMART" id="SM00156">
    <property type="entry name" value="PP2Ac"/>
    <property type="match status" value="1"/>
</dbReference>
<feature type="domain" description="Serine/threonine specific protein phosphatases" evidence="1">
    <location>
        <begin position="33"/>
        <end position="343"/>
    </location>
</feature>
<dbReference type="InterPro" id="IPR006186">
    <property type="entry name" value="Ser/Thr-sp_prot-phosphatase"/>
</dbReference>
<dbReference type="InParanoid" id="A0A409XDT1"/>
<gene>
    <name evidence="2" type="ORF">CVT25_004294</name>
</gene>
<dbReference type="STRING" id="93625.A0A409XDT1"/>
<dbReference type="SUPFAM" id="SSF56300">
    <property type="entry name" value="Metallo-dependent phosphatases"/>
    <property type="match status" value="1"/>
</dbReference>
<dbReference type="InterPro" id="IPR029052">
    <property type="entry name" value="Metallo-depent_PP-like"/>
</dbReference>
<reference evidence="2 3" key="1">
    <citation type="journal article" date="2018" name="Evol. Lett.">
        <title>Horizontal gene cluster transfer increased hallucinogenic mushroom diversity.</title>
        <authorList>
            <person name="Reynolds H.T."/>
            <person name="Vijayakumar V."/>
            <person name="Gluck-Thaler E."/>
            <person name="Korotkin H.B."/>
            <person name="Matheny P.B."/>
            <person name="Slot J.C."/>
        </authorList>
    </citation>
    <scope>NUCLEOTIDE SEQUENCE [LARGE SCALE GENOMIC DNA]</scope>
    <source>
        <strain evidence="2 3">2631</strain>
    </source>
</reference>
<dbReference type="AlphaFoldDB" id="A0A409XDT1"/>
<evidence type="ECO:0000313" key="3">
    <source>
        <dbReference type="Proteomes" id="UP000283269"/>
    </source>
</evidence>
<name>A0A409XDT1_PSICY</name>
<organism evidence="2 3">
    <name type="scientific">Psilocybe cyanescens</name>
    <dbReference type="NCBI Taxonomy" id="93625"/>
    <lineage>
        <taxon>Eukaryota</taxon>
        <taxon>Fungi</taxon>
        <taxon>Dikarya</taxon>
        <taxon>Basidiomycota</taxon>
        <taxon>Agaricomycotina</taxon>
        <taxon>Agaricomycetes</taxon>
        <taxon>Agaricomycetidae</taxon>
        <taxon>Agaricales</taxon>
        <taxon>Agaricineae</taxon>
        <taxon>Strophariaceae</taxon>
        <taxon>Psilocybe</taxon>
    </lineage>
</organism>
<dbReference type="Proteomes" id="UP000283269">
    <property type="component" value="Unassembled WGS sequence"/>
</dbReference>
<keyword evidence="3" id="KW-1185">Reference proteome</keyword>
<dbReference type="EMBL" id="NHYD01001979">
    <property type="protein sequence ID" value="PPQ88943.1"/>
    <property type="molecule type" value="Genomic_DNA"/>
</dbReference>
<accession>A0A409XDT1</accession>
<dbReference type="Pfam" id="PF00149">
    <property type="entry name" value="Metallophos"/>
    <property type="match status" value="1"/>
</dbReference>